<feature type="region of interest" description="Disordered" evidence="1">
    <location>
        <begin position="1"/>
        <end position="24"/>
    </location>
</feature>
<evidence type="ECO:0000256" key="1">
    <source>
        <dbReference type="SAM" id="MobiDB-lite"/>
    </source>
</evidence>
<reference evidence="2 3" key="1">
    <citation type="submission" date="2017-02" db="EMBL/GenBank/DDBJ databases">
        <title>Genomes of Trichoderma spp. with biocontrol activity.</title>
        <authorList>
            <person name="Gardiner D."/>
            <person name="Kazan K."/>
            <person name="Vos C."/>
            <person name="Harvey P."/>
        </authorList>
    </citation>
    <scope>NUCLEOTIDE SEQUENCE [LARGE SCALE GENOMIC DNA]</scope>
    <source>
        <strain evidence="2 3">Tr1</strain>
    </source>
</reference>
<dbReference type="GO" id="GO:0005634">
    <property type="term" value="C:nucleus"/>
    <property type="evidence" value="ECO:0007669"/>
    <property type="project" value="TreeGrafter"/>
</dbReference>
<protein>
    <recommendedName>
        <fullName evidence="4">Cyclin</fullName>
    </recommendedName>
</protein>
<dbReference type="CDD" id="cd20557">
    <property type="entry name" value="CYCLIN_ScPCL1-like"/>
    <property type="match status" value="1"/>
</dbReference>
<feature type="region of interest" description="Disordered" evidence="1">
    <location>
        <begin position="132"/>
        <end position="171"/>
    </location>
</feature>
<sequence length="739" mass="80935">MSVKAAPSPSHLVQLPLSPSSSFDSRRLPHLSKLLSYHDVAHRHLQHRPHPHPPHQHQHRPHQPRHHLGLRTPPVDEMSTTYQQAPAAYDSHALRSYASSIAHPRTSTSAAVGAHDARNAAAQYYRYPAQQSQTAQSCTSQSRTATLHGTPSDRSTKSATPASSVSAKDAISSRRSPETLIYHSLQIPRCISSNGGSLADFAAQMTCLFWFESIDHLKKAETIRSRPNMLTTRLAQLAKPNEQFRKWVYNVLSTTQVTQNVILLALLFIYRLKLSTPQIKGREGSEYRLLTVALMLGNKFLDDNTYTNKTWAEVSCFSVGEIHVMEVEFLSNMRYNLLASKDEWEDWLTKLACFRDYYEQALRVPASPLAVSPSSRSFHSPLVSPTTVTLPAADPAFAPAAVTTYSPPVSRHAQNWAMYHANPVSPLAARPSMTLPVCRKRSPDVEPIDHPAKRIMRRAPMAGAPWPKAAPESGRLPVPHLTIVTTQPQASQPVAFPTAAAMSTTTTTSPMAAAGYTSPSATQGTAASYTPATSYTPQSPYANQTMVSLPPLQTSMRAMSTVYQPYQQSSAAPVPYEAYHHPPTAPASTTSIPAAGFPSAAPQSHPSMAYTTPSKHQHTPASLASAYTSSPMAEPLFGAASGMHTPIALTPISHSPSVYLQQRASPYKPIRHVNRLLYPPPSASLDQYHLAVPVPPTHMHYQPLGRRNDLRTGVVPEFIVYNRGQQSLSQHAPQVPYAP</sequence>
<dbReference type="OrthoDB" id="244495at2759"/>
<dbReference type="PANTHER" id="PTHR15615">
    <property type="match status" value="1"/>
</dbReference>
<dbReference type="SUPFAM" id="SSF47954">
    <property type="entry name" value="Cyclin-like"/>
    <property type="match status" value="1"/>
</dbReference>
<dbReference type="GO" id="GO:0000307">
    <property type="term" value="C:cyclin-dependent protein kinase holoenzyme complex"/>
    <property type="evidence" value="ECO:0007669"/>
    <property type="project" value="TreeGrafter"/>
</dbReference>
<dbReference type="Proteomes" id="UP000236290">
    <property type="component" value="Unassembled WGS sequence"/>
</dbReference>
<accession>A0A2K0TYD2</accession>
<feature type="compositionally biased region" description="Polar residues" evidence="1">
    <location>
        <begin position="601"/>
        <end position="623"/>
    </location>
</feature>
<evidence type="ECO:0008006" key="4">
    <source>
        <dbReference type="Google" id="ProtNLM"/>
    </source>
</evidence>
<feature type="region of interest" description="Disordered" evidence="1">
    <location>
        <begin position="45"/>
        <end position="71"/>
    </location>
</feature>
<dbReference type="PANTHER" id="PTHR15615:SF118">
    <property type="entry name" value="CYCLIN, HYPOTHETICAL (EUROFUNG)"/>
    <property type="match status" value="1"/>
</dbReference>
<dbReference type="InterPro" id="IPR036915">
    <property type="entry name" value="Cyclin-like_sf"/>
</dbReference>
<comment type="caution">
    <text evidence="2">The sequence shown here is derived from an EMBL/GenBank/DDBJ whole genome shotgun (WGS) entry which is preliminary data.</text>
</comment>
<evidence type="ECO:0000313" key="2">
    <source>
        <dbReference type="EMBL" id="PNP50532.1"/>
    </source>
</evidence>
<feature type="compositionally biased region" description="Polar residues" evidence="1">
    <location>
        <begin position="147"/>
        <end position="166"/>
    </location>
</feature>
<dbReference type="EMBL" id="MTYI01000154">
    <property type="protein sequence ID" value="PNP50532.1"/>
    <property type="molecule type" value="Genomic_DNA"/>
</dbReference>
<dbReference type="Pfam" id="PF08613">
    <property type="entry name" value="Cyclin"/>
    <property type="match status" value="1"/>
</dbReference>
<dbReference type="Gene3D" id="1.10.472.10">
    <property type="entry name" value="Cyclin-like"/>
    <property type="match status" value="1"/>
</dbReference>
<feature type="compositionally biased region" description="Low complexity" evidence="1">
    <location>
        <begin position="132"/>
        <end position="146"/>
    </location>
</feature>
<feature type="compositionally biased region" description="Basic residues" evidence="1">
    <location>
        <begin position="45"/>
        <end position="69"/>
    </location>
</feature>
<dbReference type="GO" id="GO:0016538">
    <property type="term" value="F:cyclin-dependent protein serine/threonine kinase regulator activity"/>
    <property type="evidence" value="ECO:0007669"/>
    <property type="project" value="TreeGrafter"/>
</dbReference>
<organism evidence="2 3">
    <name type="scientific">Trichoderma harzianum</name>
    <name type="common">Hypocrea lixii</name>
    <dbReference type="NCBI Taxonomy" id="5544"/>
    <lineage>
        <taxon>Eukaryota</taxon>
        <taxon>Fungi</taxon>
        <taxon>Dikarya</taxon>
        <taxon>Ascomycota</taxon>
        <taxon>Pezizomycotina</taxon>
        <taxon>Sordariomycetes</taxon>
        <taxon>Hypocreomycetidae</taxon>
        <taxon>Hypocreales</taxon>
        <taxon>Hypocreaceae</taxon>
        <taxon>Trichoderma</taxon>
    </lineage>
</organism>
<evidence type="ECO:0000313" key="3">
    <source>
        <dbReference type="Proteomes" id="UP000236290"/>
    </source>
</evidence>
<dbReference type="InterPro" id="IPR013922">
    <property type="entry name" value="Cyclin_PHO80-like"/>
</dbReference>
<proteinExistence type="predicted"/>
<dbReference type="GO" id="GO:0019901">
    <property type="term" value="F:protein kinase binding"/>
    <property type="evidence" value="ECO:0007669"/>
    <property type="project" value="InterPro"/>
</dbReference>
<feature type="compositionally biased region" description="Low complexity" evidence="1">
    <location>
        <begin position="586"/>
        <end position="595"/>
    </location>
</feature>
<dbReference type="AlphaFoldDB" id="A0A2K0TYD2"/>
<gene>
    <name evidence="2" type="ORF">THARTR1_08748</name>
</gene>
<feature type="region of interest" description="Disordered" evidence="1">
    <location>
        <begin position="577"/>
        <end position="623"/>
    </location>
</feature>
<name>A0A2K0TYD2_TRIHA</name>